<organism evidence="2 3">
    <name type="scientific">Arcticibacter svalbardensis MN12-7</name>
    <dbReference type="NCBI Taxonomy" id="1150600"/>
    <lineage>
        <taxon>Bacteria</taxon>
        <taxon>Pseudomonadati</taxon>
        <taxon>Bacteroidota</taxon>
        <taxon>Sphingobacteriia</taxon>
        <taxon>Sphingobacteriales</taxon>
        <taxon>Sphingobacteriaceae</taxon>
        <taxon>Arcticibacter</taxon>
    </lineage>
</organism>
<name>R9GNM9_9SPHI</name>
<proteinExistence type="predicted"/>
<dbReference type="EMBL" id="AQPN01000114">
    <property type="protein sequence ID" value="EOR93452.1"/>
    <property type="molecule type" value="Genomic_DNA"/>
</dbReference>
<evidence type="ECO:0000313" key="2">
    <source>
        <dbReference type="EMBL" id="EOR93452.1"/>
    </source>
</evidence>
<gene>
    <name evidence="2" type="ORF">ADIARSV_3391</name>
</gene>
<evidence type="ECO:0000256" key="1">
    <source>
        <dbReference type="SAM" id="Phobius"/>
    </source>
</evidence>
<accession>R9GNM9</accession>
<dbReference type="SUPFAM" id="SSF51735">
    <property type="entry name" value="NAD(P)-binding Rossmann-fold domains"/>
    <property type="match status" value="1"/>
</dbReference>
<keyword evidence="1" id="KW-0812">Transmembrane</keyword>
<keyword evidence="1" id="KW-0472">Membrane</keyword>
<comment type="caution">
    <text evidence="2">The sequence shown here is derived from an EMBL/GenBank/DDBJ whole genome shotgun (WGS) entry which is preliminary data.</text>
</comment>
<protein>
    <submittedName>
        <fullName evidence="2">Uncharacterized protein</fullName>
    </submittedName>
</protein>
<dbReference type="AlphaFoldDB" id="R9GNM9"/>
<dbReference type="Proteomes" id="UP000014174">
    <property type="component" value="Unassembled WGS sequence"/>
</dbReference>
<reference evidence="2 3" key="1">
    <citation type="journal article" date="2013" name="Genome Announc.">
        <title>Draft Genome Sequence of Arcticibacter svalbardensis Strain MN12-7T, a Member of the Family Sphingobacteriaceae Isolated from an Arctic Soil Sample.</title>
        <authorList>
            <person name="Shivaji S."/>
            <person name="Ara S."/>
            <person name="Prasad S."/>
            <person name="Manasa B.P."/>
            <person name="Begum Z."/>
            <person name="Singh A."/>
            <person name="Kumar Pinnaka A."/>
        </authorList>
    </citation>
    <scope>NUCLEOTIDE SEQUENCE [LARGE SCALE GENOMIC DNA]</scope>
    <source>
        <strain evidence="2 3">MN12-7</strain>
    </source>
</reference>
<dbReference type="eggNOG" id="COG1028">
    <property type="taxonomic scope" value="Bacteria"/>
</dbReference>
<keyword evidence="3" id="KW-1185">Reference proteome</keyword>
<dbReference type="InterPro" id="IPR036291">
    <property type="entry name" value="NAD(P)-bd_dom_sf"/>
</dbReference>
<keyword evidence="1" id="KW-1133">Transmembrane helix</keyword>
<evidence type="ECO:0000313" key="3">
    <source>
        <dbReference type="Proteomes" id="UP000014174"/>
    </source>
</evidence>
<dbReference type="STRING" id="1150600.ADIARSV_3391"/>
<feature type="transmembrane region" description="Helical" evidence="1">
    <location>
        <begin position="21"/>
        <end position="42"/>
    </location>
</feature>
<sequence length="44" mass="4726">MNRFGDISKFNGAIQFLCSDAASFITGVFLPVDGVLLLLVGFKC</sequence>
<dbReference type="Gene3D" id="3.40.50.720">
    <property type="entry name" value="NAD(P)-binding Rossmann-like Domain"/>
    <property type="match status" value="1"/>
</dbReference>